<reference evidence="2 3" key="1">
    <citation type="submission" date="2023-11" db="EMBL/GenBank/DDBJ databases">
        <title>Lentzea sokolovensis, sp. nov., Lentzea kristufkii, sp. nov., and Lentzea miocenensis, sp. nov., rare actinobacteria from Sokolov Coal Basin, Miocene lacustrine sediment, Czech Republic.</title>
        <authorList>
            <person name="Lara A."/>
            <person name="Kotroba L."/>
            <person name="Nouioui I."/>
            <person name="Neumann-Schaal M."/>
            <person name="Mast Y."/>
            <person name="Chronakova A."/>
        </authorList>
    </citation>
    <scope>NUCLEOTIDE SEQUENCE [LARGE SCALE GENOMIC DNA]</scope>
    <source>
        <strain evidence="2 3">BCCO 10_0798</strain>
    </source>
</reference>
<reference evidence="2 3" key="2">
    <citation type="submission" date="2023-11" db="EMBL/GenBank/DDBJ databases">
        <authorList>
            <person name="Lara A.C."/>
            <person name="Chronakova A."/>
        </authorList>
    </citation>
    <scope>NUCLEOTIDE SEQUENCE [LARGE SCALE GENOMIC DNA]</scope>
    <source>
        <strain evidence="2 3">BCCO 10_0798</strain>
    </source>
</reference>
<comment type="caution">
    <text evidence="2">The sequence shown here is derived from an EMBL/GenBank/DDBJ whole genome shotgun (WGS) entry which is preliminary data.</text>
</comment>
<keyword evidence="3" id="KW-1185">Reference proteome</keyword>
<evidence type="ECO:0000313" key="2">
    <source>
        <dbReference type="EMBL" id="MDX8053034.1"/>
    </source>
</evidence>
<sequence>MTIDAHTRSGRGFDGTGGGNTSAMPIAESFKSVQGAYAADERRPLLGYLASLGAFGALAGIATAVGRHKGTRLPERFTAGDTVLLAVATHKASRLITKSSITSVLRAPFTRYEEPAGAAEVNESVRGHGVRHAAGELMTCPFCSGVWIASALTAGLVLAPRATRLVATALSAVAASDWLHIAYDAAK</sequence>
<dbReference type="InterPro" id="IPR010773">
    <property type="entry name" value="Mycophage_PG1_Gp7"/>
</dbReference>
<keyword evidence="1" id="KW-1133">Transmembrane helix</keyword>
<evidence type="ECO:0000313" key="3">
    <source>
        <dbReference type="Proteomes" id="UP001271792"/>
    </source>
</evidence>
<dbReference type="Pfam" id="PF07098">
    <property type="entry name" value="DUF1360"/>
    <property type="match status" value="1"/>
</dbReference>
<dbReference type="Proteomes" id="UP001271792">
    <property type="component" value="Unassembled WGS sequence"/>
</dbReference>
<keyword evidence="1" id="KW-0812">Transmembrane</keyword>
<name>A0ABU4TXK7_9PSEU</name>
<gene>
    <name evidence="2" type="ORF">SK571_26965</name>
</gene>
<accession>A0ABU4TXK7</accession>
<organism evidence="2 3">
    <name type="scientific">Lentzea kristufekii</name>
    <dbReference type="NCBI Taxonomy" id="3095430"/>
    <lineage>
        <taxon>Bacteria</taxon>
        <taxon>Bacillati</taxon>
        <taxon>Actinomycetota</taxon>
        <taxon>Actinomycetes</taxon>
        <taxon>Pseudonocardiales</taxon>
        <taxon>Pseudonocardiaceae</taxon>
        <taxon>Lentzea</taxon>
    </lineage>
</organism>
<evidence type="ECO:0000256" key="1">
    <source>
        <dbReference type="SAM" id="Phobius"/>
    </source>
</evidence>
<protein>
    <submittedName>
        <fullName evidence="2">DUF1360 domain-containing protein</fullName>
    </submittedName>
</protein>
<dbReference type="EMBL" id="JAXAVV010000014">
    <property type="protein sequence ID" value="MDX8053034.1"/>
    <property type="molecule type" value="Genomic_DNA"/>
</dbReference>
<proteinExistence type="predicted"/>
<feature type="transmembrane region" description="Helical" evidence="1">
    <location>
        <begin position="45"/>
        <end position="66"/>
    </location>
</feature>
<keyword evidence="1" id="KW-0472">Membrane</keyword>
<dbReference type="RefSeq" id="WP_319986875.1">
    <property type="nucleotide sequence ID" value="NZ_JAXAVV010000014.1"/>
</dbReference>